<evidence type="ECO:0000313" key="2">
    <source>
        <dbReference type="EMBL" id="OGE42598.1"/>
    </source>
</evidence>
<evidence type="ECO:0000256" key="1">
    <source>
        <dbReference type="SAM" id="Phobius"/>
    </source>
</evidence>
<name>A0A1F5KNV7_9BACT</name>
<organism evidence="2 3">
    <name type="scientific">Candidatus Daviesbacteria bacterium RIFCSPLOWO2_01_FULL_39_12</name>
    <dbReference type="NCBI Taxonomy" id="1797785"/>
    <lineage>
        <taxon>Bacteria</taxon>
        <taxon>Candidatus Daviesiibacteriota</taxon>
    </lineage>
</organism>
<dbReference type="Proteomes" id="UP000178565">
    <property type="component" value="Unassembled WGS sequence"/>
</dbReference>
<dbReference type="AlphaFoldDB" id="A0A1F5KNV7"/>
<reference evidence="2 3" key="1">
    <citation type="journal article" date="2016" name="Nat. Commun.">
        <title>Thousands of microbial genomes shed light on interconnected biogeochemical processes in an aquifer system.</title>
        <authorList>
            <person name="Anantharaman K."/>
            <person name="Brown C.T."/>
            <person name="Hug L.A."/>
            <person name="Sharon I."/>
            <person name="Castelle C.J."/>
            <person name="Probst A.J."/>
            <person name="Thomas B.C."/>
            <person name="Singh A."/>
            <person name="Wilkins M.J."/>
            <person name="Karaoz U."/>
            <person name="Brodie E.L."/>
            <person name="Williams K.H."/>
            <person name="Hubbard S.S."/>
            <person name="Banfield J.F."/>
        </authorList>
    </citation>
    <scope>NUCLEOTIDE SEQUENCE [LARGE SCALE GENOMIC DNA]</scope>
</reference>
<protein>
    <submittedName>
        <fullName evidence="2">Uncharacterized protein</fullName>
    </submittedName>
</protein>
<keyword evidence="1" id="KW-1133">Transmembrane helix</keyword>
<accession>A0A1F5KNV7</accession>
<comment type="caution">
    <text evidence="2">The sequence shown here is derived from an EMBL/GenBank/DDBJ whole genome shotgun (WGS) entry which is preliminary data.</text>
</comment>
<keyword evidence="1" id="KW-0812">Transmembrane</keyword>
<dbReference type="EMBL" id="MFDM01000023">
    <property type="protein sequence ID" value="OGE42598.1"/>
    <property type="molecule type" value="Genomic_DNA"/>
</dbReference>
<sequence>MTIIKKFEPVKNEKGFSKKYILFSFLFILTLVILEIWIQNNMVLYGGKLEKISKLEESLEMENQLLENQIATQSSLTSLASKSAELGFSKVEKIQYIR</sequence>
<gene>
    <name evidence="2" type="ORF">A3B45_00100</name>
</gene>
<evidence type="ECO:0000313" key="3">
    <source>
        <dbReference type="Proteomes" id="UP000178565"/>
    </source>
</evidence>
<dbReference type="STRING" id="1797785.A3B45_00100"/>
<keyword evidence="1" id="KW-0472">Membrane</keyword>
<feature type="transmembrane region" description="Helical" evidence="1">
    <location>
        <begin position="20"/>
        <end position="38"/>
    </location>
</feature>
<proteinExistence type="predicted"/>